<comment type="caution">
    <text evidence="2">The sequence shown here is derived from an EMBL/GenBank/DDBJ whole genome shotgun (WGS) entry which is preliminary data.</text>
</comment>
<dbReference type="AlphaFoldDB" id="A0A1Q9BW44"/>
<name>A0A1Q9BW44_SYMMI</name>
<evidence type="ECO:0000313" key="2">
    <source>
        <dbReference type="EMBL" id="OLP74901.1"/>
    </source>
</evidence>
<proteinExistence type="predicted"/>
<sequence>MEEEAADIDGDALAARDCACVGEGFLDPLAPLCFLACGEDEEGFPVTVHCVVVGDVQGKLLICLPAAAWHRKVAKRTVPRGFLSKVIAAEVAAASVADRAVEIPGQVAGNASTPVHTANEGADPQGPAQPPPRTDGLQPRALQSVAPAVYPGLDQSVVAAALASGVEPHVLGEMSRLVDSRPLQRLRAEPSQNTAGRRPTPLKEPEAVDPVAAPAATSTSLQPARSLEPAEALAQAMVRCLDSLRSGSCKQSVLDRALDASGGGPLDGSLNSGRRNAALRDSLTSAPQEISKMIEALMAEDLNASTPGAGSPVLNSTRAWLEHRSRIQAFPSMVHLTWAIAGALDCLRASKPEQARARLNIALLQADQCSIDRGSWLLAQELSLELGPPMSSFRKHDSVSAAGDPAYSRLLDPRWAEIALSRLREEAEFTDRRQKLSHRTTTTNKEQDETPADPGERPPRSLSYEHMGCPSSCPVTVRLGVPLNRKQWQQDYGRIGHKVEGQAKTLSALGRAAASVCRGFASGYMPRSVCVASVPSELGPSPVQIVGTMPGKPDIAAMHIVADRVKLPATPAFTTADFFENPLHHARAPDPDSEQPPFVKILADSRQKLLLLQALARSGRLEPLKAVPQERAAWGAGLFAVAKDGARDRLVLDARPANELEDFPGKWVHTLASAACLGCLNLRPDEILIMCGTDLQDCFYQFRVTQERLTRNHLACKLTLREAAFVFDQPEDSFCGFGDAVLCGLSSLAMGDSSACEFAQCSHLGVLAQASVRLRRALAGYDSARLRYSDKKTFEDKTQAHAESGGAVFRSKPCVLALLSRHLAVVDLRAQPLSTVIASDASSSWQAAEVAQPVVEEFQRHTLQRGAWTKLLAPPSAWLKEHSLLQPEAELPGDFEFSAHPVAECLARVPQFRTRWRRQYTRRMHINVAELGAYLHEEARLAGRVLSGRPLCALDSQVCLGALVKGRLFPCFLFFPSALNPAD</sequence>
<accession>A0A1Q9BW44</accession>
<dbReference type="OrthoDB" id="430518at2759"/>
<organism evidence="2 3">
    <name type="scientific">Symbiodinium microadriaticum</name>
    <name type="common">Dinoflagellate</name>
    <name type="synonym">Zooxanthella microadriatica</name>
    <dbReference type="NCBI Taxonomy" id="2951"/>
    <lineage>
        <taxon>Eukaryota</taxon>
        <taxon>Sar</taxon>
        <taxon>Alveolata</taxon>
        <taxon>Dinophyceae</taxon>
        <taxon>Suessiales</taxon>
        <taxon>Symbiodiniaceae</taxon>
        <taxon>Symbiodinium</taxon>
    </lineage>
</organism>
<feature type="region of interest" description="Disordered" evidence="1">
    <location>
        <begin position="430"/>
        <end position="466"/>
    </location>
</feature>
<evidence type="ECO:0000256" key="1">
    <source>
        <dbReference type="SAM" id="MobiDB-lite"/>
    </source>
</evidence>
<feature type="region of interest" description="Disordered" evidence="1">
    <location>
        <begin position="107"/>
        <end position="138"/>
    </location>
</feature>
<dbReference type="Proteomes" id="UP000186817">
    <property type="component" value="Unassembled WGS sequence"/>
</dbReference>
<reference evidence="2 3" key="1">
    <citation type="submission" date="2016-02" db="EMBL/GenBank/DDBJ databases">
        <title>Genome analysis of coral dinoflagellate symbionts highlights evolutionary adaptations to a symbiotic lifestyle.</title>
        <authorList>
            <person name="Aranda M."/>
            <person name="Li Y."/>
            <person name="Liew Y.J."/>
            <person name="Baumgarten S."/>
            <person name="Simakov O."/>
            <person name="Wilson M."/>
            <person name="Piel J."/>
            <person name="Ashoor H."/>
            <person name="Bougouffa S."/>
            <person name="Bajic V.B."/>
            <person name="Ryu T."/>
            <person name="Ravasi T."/>
            <person name="Bayer T."/>
            <person name="Micklem G."/>
            <person name="Kim H."/>
            <person name="Bhak J."/>
            <person name="Lajeunesse T.C."/>
            <person name="Voolstra C.R."/>
        </authorList>
    </citation>
    <scope>NUCLEOTIDE SEQUENCE [LARGE SCALE GENOMIC DNA]</scope>
    <source>
        <strain evidence="2 3">CCMP2467</strain>
    </source>
</reference>
<feature type="region of interest" description="Disordered" evidence="1">
    <location>
        <begin position="182"/>
        <end position="226"/>
    </location>
</feature>
<feature type="non-terminal residue" evidence="2">
    <location>
        <position position="983"/>
    </location>
</feature>
<keyword evidence="3" id="KW-1185">Reference proteome</keyword>
<protein>
    <submittedName>
        <fullName evidence="2">Uncharacterized protein</fullName>
    </submittedName>
</protein>
<gene>
    <name evidence="2" type="ORF">AK812_SmicGene45422</name>
</gene>
<evidence type="ECO:0000313" key="3">
    <source>
        <dbReference type="Proteomes" id="UP000186817"/>
    </source>
</evidence>
<dbReference type="EMBL" id="LSRX01003065">
    <property type="protein sequence ID" value="OLP74901.1"/>
    <property type="molecule type" value="Genomic_DNA"/>
</dbReference>